<keyword evidence="3 5" id="KW-0378">Hydrolase</keyword>
<dbReference type="Gene3D" id="2.60.120.560">
    <property type="entry name" value="Exo-inulinase, domain 1"/>
    <property type="match status" value="1"/>
</dbReference>
<evidence type="ECO:0000259" key="7">
    <source>
        <dbReference type="Pfam" id="PF08244"/>
    </source>
</evidence>
<keyword evidence="4 5" id="KW-0326">Glycosidase</keyword>
<evidence type="ECO:0000313" key="8">
    <source>
        <dbReference type="EMBL" id="HJC62999.1"/>
    </source>
</evidence>
<dbReference type="InterPro" id="IPR013189">
    <property type="entry name" value="Glyco_hydro_32_C"/>
</dbReference>
<feature type="domain" description="Glycosyl hydrolase family 32 C-terminal" evidence="7">
    <location>
        <begin position="371"/>
        <end position="422"/>
    </location>
</feature>
<evidence type="ECO:0000256" key="4">
    <source>
        <dbReference type="ARBA" id="ARBA00023295"/>
    </source>
</evidence>
<dbReference type="InterPro" id="IPR013320">
    <property type="entry name" value="ConA-like_dom_sf"/>
</dbReference>
<reference evidence="8" key="2">
    <citation type="submission" date="2021-04" db="EMBL/GenBank/DDBJ databases">
        <authorList>
            <person name="Gilroy R."/>
        </authorList>
    </citation>
    <scope>NUCLEOTIDE SEQUENCE</scope>
    <source>
        <strain evidence="8">ChiBcec2-3848</strain>
    </source>
</reference>
<dbReference type="AlphaFoldDB" id="A0A9D2PL72"/>
<dbReference type="Proteomes" id="UP000823886">
    <property type="component" value="Unassembled WGS sequence"/>
</dbReference>
<dbReference type="InterPro" id="IPR051214">
    <property type="entry name" value="GH32_Enzymes"/>
</dbReference>
<sequence>MIDKVHLRAPGNWMNDPNGFIYYRGEYHLFYQYFPYGPVWGTTHWAHAVSKDLIHWKHLGIALFPSKDYDRNGVFSGSAVEVDGRLYLYYSAVKYLEADPENIHIPLDNRFETSQAMIVSEDGFTFDNWKDKKKILPVCTREEEADAVHTRDPKVWKDCDGYYMILGSTVKSEQGRVLFYKSKDGVQWEYASQYRHPACGNILECPDLFQVGDQWVFTGSPMGVIRDGKNYAEQAVCSLAEFQKDTCALKFQGEPEYMDWGLDLYASQTNLDREGNRVMIAWIRMPKPVEEPGKTPWRGMMCLPRVIEVKEGQICFLPHPEADRYFSKKLKEQEMPDFSRAFRVKAVLKEQETLDIGGYKITLENGCVKGDRSQVFPQGKEHRLTAKTPAVKGDCHLDIFVDKDLIEIFVNQGKYVLSHAVYGLQPYIKGNVEDIFTGTDKD</sequence>
<dbReference type="Gene3D" id="2.115.10.20">
    <property type="entry name" value="Glycosyl hydrolase domain, family 43"/>
    <property type="match status" value="1"/>
</dbReference>
<name>A0A9D2PL72_9FIRM</name>
<dbReference type="PANTHER" id="PTHR43101">
    <property type="entry name" value="BETA-FRUCTOSIDASE"/>
    <property type="match status" value="1"/>
</dbReference>
<gene>
    <name evidence="8" type="ORF">H9753_05200</name>
</gene>
<dbReference type="GO" id="GO:0005975">
    <property type="term" value="P:carbohydrate metabolic process"/>
    <property type="evidence" value="ECO:0007669"/>
    <property type="project" value="InterPro"/>
</dbReference>
<evidence type="ECO:0000313" key="9">
    <source>
        <dbReference type="Proteomes" id="UP000823886"/>
    </source>
</evidence>
<dbReference type="SMART" id="SM00640">
    <property type="entry name" value="Glyco_32"/>
    <property type="match status" value="1"/>
</dbReference>
<dbReference type="InterPro" id="IPR013148">
    <property type="entry name" value="Glyco_hydro_32_N"/>
</dbReference>
<proteinExistence type="inferred from homology"/>
<evidence type="ECO:0000256" key="5">
    <source>
        <dbReference type="RuleBase" id="RU362110"/>
    </source>
</evidence>
<dbReference type="Pfam" id="PF08244">
    <property type="entry name" value="Glyco_hydro_32C"/>
    <property type="match status" value="1"/>
</dbReference>
<reference evidence="8" key="1">
    <citation type="journal article" date="2021" name="PeerJ">
        <title>Extensive microbial diversity within the chicken gut microbiome revealed by metagenomics and culture.</title>
        <authorList>
            <person name="Gilroy R."/>
            <person name="Ravi A."/>
            <person name="Getino M."/>
            <person name="Pursley I."/>
            <person name="Horton D.L."/>
            <person name="Alikhan N.F."/>
            <person name="Baker D."/>
            <person name="Gharbi K."/>
            <person name="Hall N."/>
            <person name="Watson M."/>
            <person name="Adriaenssens E.M."/>
            <person name="Foster-Nyarko E."/>
            <person name="Jarju S."/>
            <person name="Secka A."/>
            <person name="Antonio M."/>
            <person name="Oren A."/>
            <person name="Chaudhuri R.R."/>
            <person name="La Ragione R."/>
            <person name="Hildebrand F."/>
            <person name="Pallen M.J."/>
        </authorList>
    </citation>
    <scope>NUCLEOTIDE SEQUENCE</scope>
    <source>
        <strain evidence="8">ChiBcec2-3848</strain>
    </source>
</reference>
<dbReference type="PANTHER" id="PTHR43101:SF1">
    <property type="entry name" value="BETA-FRUCTOSIDASE"/>
    <property type="match status" value="1"/>
</dbReference>
<feature type="domain" description="Glycosyl hydrolase family 32 N-terminal" evidence="6">
    <location>
        <begin position="6"/>
        <end position="314"/>
    </location>
</feature>
<evidence type="ECO:0000259" key="6">
    <source>
        <dbReference type="Pfam" id="PF00251"/>
    </source>
</evidence>
<dbReference type="GO" id="GO:0004564">
    <property type="term" value="F:beta-fructofuranosidase activity"/>
    <property type="evidence" value="ECO:0007669"/>
    <property type="project" value="UniProtKB-EC"/>
</dbReference>
<dbReference type="EC" id="3.2.1.26" evidence="2"/>
<dbReference type="InterPro" id="IPR001362">
    <property type="entry name" value="Glyco_hydro_32"/>
</dbReference>
<dbReference type="EMBL" id="DWVZ01000065">
    <property type="protein sequence ID" value="HJC62999.1"/>
    <property type="molecule type" value="Genomic_DNA"/>
</dbReference>
<dbReference type="CDD" id="cd08996">
    <property type="entry name" value="GH32_FFase"/>
    <property type="match status" value="1"/>
</dbReference>
<organism evidence="8 9">
    <name type="scientific">Candidatus Blautia merdavium</name>
    <dbReference type="NCBI Taxonomy" id="2838494"/>
    <lineage>
        <taxon>Bacteria</taxon>
        <taxon>Bacillati</taxon>
        <taxon>Bacillota</taxon>
        <taxon>Clostridia</taxon>
        <taxon>Lachnospirales</taxon>
        <taxon>Lachnospiraceae</taxon>
        <taxon>Blautia</taxon>
    </lineage>
</organism>
<evidence type="ECO:0000256" key="3">
    <source>
        <dbReference type="ARBA" id="ARBA00022801"/>
    </source>
</evidence>
<comment type="similarity">
    <text evidence="1 5">Belongs to the glycosyl hydrolase 32 family.</text>
</comment>
<evidence type="ECO:0000256" key="1">
    <source>
        <dbReference type="ARBA" id="ARBA00009902"/>
    </source>
</evidence>
<dbReference type="SUPFAM" id="SSF75005">
    <property type="entry name" value="Arabinanase/levansucrase/invertase"/>
    <property type="match status" value="1"/>
</dbReference>
<evidence type="ECO:0000256" key="2">
    <source>
        <dbReference type="ARBA" id="ARBA00012758"/>
    </source>
</evidence>
<dbReference type="SUPFAM" id="SSF49899">
    <property type="entry name" value="Concanavalin A-like lectins/glucanases"/>
    <property type="match status" value="1"/>
</dbReference>
<accession>A0A9D2PL72</accession>
<comment type="caution">
    <text evidence="8">The sequence shown here is derived from an EMBL/GenBank/DDBJ whole genome shotgun (WGS) entry which is preliminary data.</text>
</comment>
<dbReference type="Pfam" id="PF00251">
    <property type="entry name" value="Glyco_hydro_32N"/>
    <property type="match status" value="1"/>
</dbReference>
<protein>
    <recommendedName>
        <fullName evidence="2">beta-fructofuranosidase</fullName>
        <ecNumber evidence="2">3.2.1.26</ecNumber>
    </recommendedName>
</protein>
<dbReference type="InterPro" id="IPR023296">
    <property type="entry name" value="Glyco_hydro_beta-prop_sf"/>
</dbReference>